<organism evidence="1 2">
    <name type="scientific">Parelaphostrongylus tenuis</name>
    <name type="common">Meningeal worm</name>
    <dbReference type="NCBI Taxonomy" id="148309"/>
    <lineage>
        <taxon>Eukaryota</taxon>
        <taxon>Metazoa</taxon>
        <taxon>Ecdysozoa</taxon>
        <taxon>Nematoda</taxon>
        <taxon>Chromadorea</taxon>
        <taxon>Rhabditida</taxon>
        <taxon>Rhabditina</taxon>
        <taxon>Rhabditomorpha</taxon>
        <taxon>Strongyloidea</taxon>
        <taxon>Metastrongylidae</taxon>
        <taxon>Parelaphostrongylus</taxon>
    </lineage>
</organism>
<dbReference type="AlphaFoldDB" id="A0AAD5QUS5"/>
<keyword evidence="2" id="KW-1185">Reference proteome</keyword>
<proteinExistence type="predicted"/>
<dbReference type="Proteomes" id="UP001196413">
    <property type="component" value="Unassembled WGS sequence"/>
</dbReference>
<sequence>MATEKVTLWLRQGHGGSLPAAVHDEQSIVPDAQLCRLLGTPSSYVRDEKRDSEPGYSYYLAFCTTSLCSRSQLSLFARSRMGTSRLLVSHD</sequence>
<dbReference type="EMBL" id="JAHQIW010004526">
    <property type="protein sequence ID" value="KAJ1362770.1"/>
    <property type="molecule type" value="Genomic_DNA"/>
</dbReference>
<reference evidence="1" key="1">
    <citation type="submission" date="2021-06" db="EMBL/GenBank/DDBJ databases">
        <title>Parelaphostrongylus tenuis whole genome reference sequence.</title>
        <authorList>
            <person name="Garwood T.J."/>
            <person name="Larsen P.A."/>
            <person name="Fountain-Jones N.M."/>
            <person name="Garbe J.R."/>
            <person name="Macchietto M.G."/>
            <person name="Kania S.A."/>
            <person name="Gerhold R.W."/>
            <person name="Richards J.E."/>
            <person name="Wolf T.M."/>
        </authorList>
    </citation>
    <scope>NUCLEOTIDE SEQUENCE</scope>
    <source>
        <strain evidence="1">MNPRO001-30</strain>
        <tissue evidence="1">Meninges</tissue>
    </source>
</reference>
<protein>
    <submittedName>
        <fullName evidence="1">Uncharacterized protein</fullName>
    </submittedName>
</protein>
<name>A0AAD5QUS5_PARTN</name>
<accession>A0AAD5QUS5</accession>
<gene>
    <name evidence="1" type="ORF">KIN20_022443</name>
</gene>
<comment type="caution">
    <text evidence="1">The sequence shown here is derived from an EMBL/GenBank/DDBJ whole genome shotgun (WGS) entry which is preliminary data.</text>
</comment>
<evidence type="ECO:0000313" key="1">
    <source>
        <dbReference type="EMBL" id="KAJ1362770.1"/>
    </source>
</evidence>
<evidence type="ECO:0000313" key="2">
    <source>
        <dbReference type="Proteomes" id="UP001196413"/>
    </source>
</evidence>